<feature type="non-terminal residue" evidence="1">
    <location>
        <position position="1"/>
    </location>
</feature>
<gene>
    <name evidence="1" type="ORF">GM535_13250</name>
</gene>
<accession>A0AAW9W8H6</accession>
<reference evidence="1" key="1">
    <citation type="submission" date="2019-11" db="EMBL/GenBank/DDBJ databases">
        <title>Growth characteristics of pneumococcus vary with the chemical composition of the capsule and with environmental conditions.</title>
        <authorList>
            <person name="Tothpal A."/>
            <person name="Desobry K."/>
            <person name="Joshi S."/>
            <person name="Wyllie A.L."/>
            <person name="Weinberger D.M."/>
        </authorList>
    </citation>
    <scope>NUCLEOTIDE SEQUENCE</scope>
    <source>
        <strain evidence="1">Pnumococcus10A</strain>
    </source>
</reference>
<dbReference type="Pfam" id="PF13252">
    <property type="entry name" value="Phage_capsid_3"/>
    <property type="match status" value="1"/>
</dbReference>
<evidence type="ECO:0000313" key="2">
    <source>
        <dbReference type="Proteomes" id="UP000729182"/>
    </source>
</evidence>
<dbReference type="Proteomes" id="UP000729182">
    <property type="component" value="Unassembled WGS sequence"/>
</dbReference>
<sequence>ADRALFGKLKSNAVSGIHATALATIDNTDDKLTPAAISLMKRMALTANPRIRPFKARSSIGETDAYTLFVHPLHTRDLSLDTTFVAANREA</sequence>
<name>A0AAW9W8H6_STREE</name>
<dbReference type="RefSeq" id="WP_155459063.1">
    <property type="nucleotide sequence ID" value="NZ_WNHN01000590.1"/>
</dbReference>
<organism evidence="1 2">
    <name type="scientific">Streptococcus pneumoniae</name>
    <dbReference type="NCBI Taxonomy" id="1313"/>
    <lineage>
        <taxon>Bacteria</taxon>
        <taxon>Bacillati</taxon>
        <taxon>Bacillota</taxon>
        <taxon>Bacilli</taxon>
        <taxon>Lactobacillales</taxon>
        <taxon>Streptococcaceae</taxon>
        <taxon>Streptococcus</taxon>
    </lineage>
</organism>
<feature type="non-terminal residue" evidence="1">
    <location>
        <position position="91"/>
    </location>
</feature>
<dbReference type="InterPro" id="IPR025267">
    <property type="entry name" value="ORF017-like"/>
</dbReference>
<dbReference type="AlphaFoldDB" id="A0AAW9W8H6"/>
<proteinExistence type="predicted"/>
<protein>
    <submittedName>
        <fullName evidence="1">DUF4043 family protein</fullName>
    </submittedName>
</protein>
<evidence type="ECO:0000313" key="1">
    <source>
        <dbReference type="EMBL" id="MTV78180.1"/>
    </source>
</evidence>
<dbReference type="EMBL" id="WNHN01000590">
    <property type="protein sequence ID" value="MTV78180.1"/>
    <property type="molecule type" value="Genomic_DNA"/>
</dbReference>
<comment type="caution">
    <text evidence="1">The sequence shown here is derived from an EMBL/GenBank/DDBJ whole genome shotgun (WGS) entry which is preliminary data.</text>
</comment>